<evidence type="ECO:0000313" key="1">
    <source>
        <dbReference type="EMBL" id="RGM28292.1"/>
    </source>
</evidence>
<proteinExistence type="predicted"/>
<dbReference type="AlphaFoldDB" id="A0A8B2ZF21"/>
<reference evidence="1 2" key="1">
    <citation type="submission" date="2018-08" db="EMBL/GenBank/DDBJ databases">
        <title>A genome reference for cultivated species of the human gut microbiota.</title>
        <authorList>
            <person name="Zou Y."/>
            <person name="Xue W."/>
            <person name="Luo G."/>
        </authorList>
    </citation>
    <scope>NUCLEOTIDE SEQUENCE [LARGE SCALE GENOMIC DNA]</scope>
    <source>
        <strain evidence="1 2">OM08-17AT</strain>
    </source>
</reference>
<dbReference type="Proteomes" id="UP000261016">
    <property type="component" value="Unassembled WGS sequence"/>
</dbReference>
<comment type="caution">
    <text evidence="1">The sequence shown here is derived from an EMBL/GenBank/DDBJ whole genome shotgun (WGS) entry which is preliminary data.</text>
</comment>
<gene>
    <name evidence="1" type="ORF">DXC19_11440</name>
</gene>
<organism evidence="1 2">
    <name type="scientific">Staphylococcus warneri</name>
    <dbReference type="NCBI Taxonomy" id="1292"/>
    <lineage>
        <taxon>Bacteria</taxon>
        <taxon>Bacillati</taxon>
        <taxon>Bacillota</taxon>
        <taxon>Bacilli</taxon>
        <taxon>Bacillales</taxon>
        <taxon>Staphylococcaceae</taxon>
        <taxon>Staphylococcus</taxon>
    </lineage>
</organism>
<accession>A0A8B2ZF21</accession>
<name>A0A8B2ZF21_STAWA</name>
<protein>
    <submittedName>
        <fullName evidence="1">XRE family transcriptional regulator</fullName>
    </submittedName>
</protein>
<sequence length="72" mass="8427">MIIETIERLLNSDLSAYYIHQQTGVTASSIQRLRSGERQLNKLTLDSAEKLYRFQLELEENQQNYGDVNNEH</sequence>
<dbReference type="RefSeq" id="WP_117725947.1">
    <property type="nucleotide sequence ID" value="NZ_CABMFV010000009.1"/>
</dbReference>
<evidence type="ECO:0000313" key="2">
    <source>
        <dbReference type="Proteomes" id="UP000261016"/>
    </source>
</evidence>
<dbReference type="EMBL" id="QSTD01000009">
    <property type="protein sequence ID" value="RGM28292.1"/>
    <property type="molecule type" value="Genomic_DNA"/>
</dbReference>